<dbReference type="PANTHER" id="PTHR37390:SF1">
    <property type="entry name" value="FOLATE-BINDING PROTEIN 1"/>
    <property type="match status" value="1"/>
</dbReference>
<reference evidence="7 8" key="1">
    <citation type="submission" date="2018-07" db="EMBL/GenBank/DDBJ databases">
        <title>The complete nuclear genome of the prasinophyte Chloropicon primus (CCMP1205).</title>
        <authorList>
            <person name="Pombert J.-F."/>
            <person name="Otis C."/>
            <person name="Turmel M."/>
            <person name="Lemieux C."/>
        </authorList>
    </citation>
    <scope>NUCLEOTIDE SEQUENCE [LARGE SCALE GENOMIC DNA]</scope>
    <source>
        <strain evidence="7 8">CCMP1205</strain>
    </source>
</reference>
<evidence type="ECO:0000259" key="6">
    <source>
        <dbReference type="Pfam" id="PF03024"/>
    </source>
</evidence>
<evidence type="ECO:0000256" key="5">
    <source>
        <dbReference type="SAM" id="SignalP"/>
    </source>
</evidence>
<dbReference type="PANTHER" id="PTHR37390">
    <property type="entry name" value="OS02G0592500 PROTEIN"/>
    <property type="match status" value="1"/>
</dbReference>
<evidence type="ECO:0000313" key="7">
    <source>
        <dbReference type="EMBL" id="QDZ20254.1"/>
    </source>
</evidence>
<gene>
    <name evidence="7" type="ORF">A3770_04p27720</name>
</gene>
<keyword evidence="8" id="KW-1185">Reference proteome</keyword>
<evidence type="ECO:0000256" key="1">
    <source>
        <dbReference type="ARBA" id="ARBA00022729"/>
    </source>
</evidence>
<proteinExistence type="predicted"/>
<feature type="domain" description="Folate receptor-like" evidence="6">
    <location>
        <begin position="62"/>
        <end position="205"/>
    </location>
</feature>
<dbReference type="OrthoDB" id="498177at2759"/>
<feature type="signal peptide" evidence="5">
    <location>
        <begin position="1"/>
        <end position="34"/>
    </location>
</feature>
<dbReference type="EMBL" id="CP031037">
    <property type="protein sequence ID" value="QDZ20254.1"/>
    <property type="molecule type" value="Genomic_DNA"/>
</dbReference>
<keyword evidence="1 5" id="KW-0732">Signal</keyword>
<dbReference type="STRING" id="1764295.A0A5B8MJJ5"/>
<name>A0A5B8MJJ5_9CHLO</name>
<evidence type="ECO:0000313" key="8">
    <source>
        <dbReference type="Proteomes" id="UP000316726"/>
    </source>
</evidence>
<accession>A0A5B8MJJ5</accession>
<dbReference type="Pfam" id="PF03024">
    <property type="entry name" value="Folate_rec"/>
    <property type="match status" value="1"/>
</dbReference>
<protein>
    <recommendedName>
        <fullName evidence="6">Folate receptor-like domain-containing protein</fullName>
    </recommendedName>
</protein>
<evidence type="ECO:0000256" key="4">
    <source>
        <dbReference type="SAM" id="Phobius"/>
    </source>
</evidence>
<organism evidence="7 8">
    <name type="scientific">Chloropicon primus</name>
    <dbReference type="NCBI Taxonomy" id="1764295"/>
    <lineage>
        <taxon>Eukaryota</taxon>
        <taxon>Viridiplantae</taxon>
        <taxon>Chlorophyta</taxon>
        <taxon>Chloropicophyceae</taxon>
        <taxon>Chloropicales</taxon>
        <taxon>Chloropicaceae</taxon>
        <taxon>Chloropicon</taxon>
    </lineage>
</organism>
<keyword evidence="4" id="KW-0812">Transmembrane</keyword>
<sequence length="342" mass="39055">MWRKGGGNLNLNLNLNLVALVFIIFVLVVGPAEAWFGGGKGKGKGKGPAVCVSKANWAKYERHGKVPRHQKDLTYCSRWREDTCCDAEQTNRARTLYSTMDYRTTSKGCREVWQLLQCSVCSPHVGVVNATGGRESKGGKSIEEEDFHHRVPLTREFCDRVYSECETSQFAGDEDYAIRGCSPDKDVVCSKLKHWNVSPREFCEMAGFRVCGYGGDEDDLFATEDDEGYCYDGEEHTEEGLKREKQKERQWQKKQRSYKSSRRRLGIKGRGFFRRVFGKEREKQAREAALVGALVAGSAAAFYLYRRRKREARKGYYYDAGRTKVIRKLQKDLNEANAAKRK</sequence>
<keyword evidence="2" id="KW-1015">Disulfide bond</keyword>
<feature type="chain" id="PRO_5023029188" description="Folate receptor-like domain-containing protein" evidence="5">
    <location>
        <begin position="35"/>
        <end position="342"/>
    </location>
</feature>
<keyword evidence="4" id="KW-0472">Membrane</keyword>
<dbReference type="AlphaFoldDB" id="A0A5B8MJJ5"/>
<evidence type="ECO:0000256" key="2">
    <source>
        <dbReference type="ARBA" id="ARBA00023157"/>
    </source>
</evidence>
<feature type="region of interest" description="Disordered" evidence="3">
    <location>
        <begin position="241"/>
        <end position="260"/>
    </location>
</feature>
<dbReference type="InterPro" id="IPR053305">
    <property type="entry name" value="Folate-binding_rcpt-like"/>
</dbReference>
<feature type="transmembrane region" description="Helical" evidence="4">
    <location>
        <begin position="288"/>
        <end position="305"/>
    </location>
</feature>
<dbReference type="Proteomes" id="UP000316726">
    <property type="component" value="Chromosome 4"/>
</dbReference>
<evidence type="ECO:0000256" key="3">
    <source>
        <dbReference type="SAM" id="MobiDB-lite"/>
    </source>
</evidence>
<feature type="compositionally biased region" description="Basic and acidic residues" evidence="3">
    <location>
        <begin position="241"/>
        <end position="251"/>
    </location>
</feature>
<keyword evidence="4" id="KW-1133">Transmembrane helix</keyword>
<dbReference type="InterPro" id="IPR018143">
    <property type="entry name" value="Folate_rcpt-like"/>
</dbReference>